<evidence type="ECO:0000256" key="1">
    <source>
        <dbReference type="ARBA" id="ARBA00001968"/>
    </source>
</evidence>
<feature type="domain" description="DDE Tnp4" evidence="9">
    <location>
        <begin position="183"/>
        <end position="339"/>
    </location>
</feature>
<dbReference type="InterPro" id="IPR045249">
    <property type="entry name" value="HARBI1-like"/>
</dbReference>
<evidence type="ECO:0000256" key="7">
    <source>
        <dbReference type="ARBA" id="ARBA00023242"/>
    </source>
</evidence>
<dbReference type="GO" id="GO:0046872">
    <property type="term" value="F:metal ion binding"/>
    <property type="evidence" value="ECO:0007669"/>
    <property type="project" value="UniProtKB-KW"/>
</dbReference>
<comment type="similarity">
    <text evidence="3">Belongs to the HARBI1 family.</text>
</comment>
<dbReference type="PANTHER" id="PTHR22930:SF275">
    <property type="entry name" value="NUCLEASE HARBI1-RELATED"/>
    <property type="match status" value="1"/>
</dbReference>
<evidence type="ECO:0000256" key="5">
    <source>
        <dbReference type="ARBA" id="ARBA00022723"/>
    </source>
</evidence>
<dbReference type="Proteomes" id="UP001153954">
    <property type="component" value="Unassembled WGS sequence"/>
</dbReference>
<evidence type="ECO:0000313" key="11">
    <source>
        <dbReference type="Proteomes" id="UP001153954"/>
    </source>
</evidence>
<keyword evidence="7" id="KW-0539">Nucleus</keyword>
<accession>A0AAU9TRW6</accession>
<dbReference type="GO" id="GO:0005634">
    <property type="term" value="C:nucleus"/>
    <property type="evidence" value="ECO:0007669"/>
    <property type="project" value="UniProtKB-SubCell"/>
</dbReference>
<comment type="cofactor">
    <cofactor evidence="1">
        <name>a divalent metal cation</name>
        <dbReference type="ChEBI" id="CHEBI:60240"/>
    </cofactor>
</comment>
<protein>
    <recommendedName>
        <fullName evidence="9">DDE Tnp4 domain-containing protein</fullName>
    </recommendedName>
</protein>
<keyword evidence="6" id="KW-0378">Hydrolase</keyword>
<keyword evidence="5" id="KW-0479">Metal-binding</keyword>
<comment type="caution">
    <text evidence="10">The sequence shown here is derived from an EMBL/GenBank/DDBJ whole genome shotgun (WGS) entry which is preliminary data.</text>
</comment>
<dbReference type="AlphaFoldDB" id="A0AAU9TRW6"/>
<comment type="subcellular location">
    <subcellularLocation>
        <location evidence="2">Nucleus</location>
    </subcellularLocation>
</comment>
<dbReference type="Pfam" id="PF13359">
    <property type="entry name" value="DDE_Tnp_4"/>
    <property type="match status" value="1"/>
</dbReference>
<evidence type="ECO:0000256" key="2">
    <source>
        <dbReference type="ARBA" id="ARBA00004123"/>
    </source>
</evidence>
<proteinExistence type="inferred from homology"/>
<dbReference type="PANTHER" id="PTHR22930">
    <property type="match status" value="1"/>
</dbReference>
<evidence type="ECO:0000256" key="6">
    <source>
        <dbReference type="ARBA" id="ARBA00022801"/>
    </source>
</evidence>
<evidence type="ECO:0000256" key="8">
    <source>
        <dbReference type="SAM" id="MobiDB-lite"/>
    </source>
</evidence>
<evidence type="ECO:0000256" key="4">
    <source>
        <dbReference type="ARBA" id="ARBA00022722"/>
    </source>
</evidence>
<gene>
    <name evidence="10" type="ORF">EEDITHA_LOCUS3556</name>
</gene>
<dbReference type="GO" id="GO:0016787">
    <property type="term" value="F:hydrolase activity"/>
    <property type="evidence" value="ECO:0007669"/>
    <property type="project" value="UniProtKB-KW"/>
</dbReference>
<organism evidence="10 11">
    <name type="scientific">Euphydryas editha</name>
    <name type="common">Edith's checkerspot</name>
    <dbReference type="NCBI Taxonomy" id="104508"/>
    <lineage>
        <taxon>Eukaryota</taxon>
        <taxon>Metazoa</taxon>
        <taxon>Ecdysozoa</taxon>
        <taxon>Arthropoda</taxon>
        <taxon>Hexapoda</taxon>
        <taxon>Insecta</taxon>
        <taxon>Pterygota</taxon>
        <taxon>Neoptera</taxon>
        <taxon>Endopterygota</taxon>
        <taxon>Lepidoptera</taxon>
        <taxon>Glossata</taxon>
        <taxon>Ditrysia</taxon>
        <taxon>Papilionoidea</taxon>
        <taxon>Nymphalidae</taxon>
        <taxon>Nymphalinae</taxon>
        <taxon>Euphydryas</taxon>
    </lineage>
</organism>
<dbReference type="GO" id="GO:0004518">
    <property type="term" value="F:nuclease activity"/>
    <property type="evidence" value="ECO:0007669"/>
    <property type="project" value="UniProtKB-KW"/>
</dbReference>
<evidence type="ECO:0000259" key="9">
    <source>
        <dbReference type="Pfam" id="PF13359"/>
    </source>
</evidence>
<sequence>MADKPPEDGYISVVDEEPVFFELLKWDSSQTQKQHEHRSLEKAKSPEKSLPKPKDDSDPFLFSDSAFIETYRISKDLARNLCEELKPVMPDSTKSMEFSVESKVMATLAFYATGKYQKWIGGKTDPSITHYFVSTAVLQVTEAMNHPTIVKKYIHFPHLKSEWEIVKNGFYMKYGIPNVVGCVDCVHVPIARPDEDQKRHFNKSYHSKKVQIISDSNMNILSVDATAGGALSHDAILARHAVRIDLQSLNHARELCWLLGGPHYSQKPYIMVPVPKITKKTPLSPEKYYTNIHAQAHNTVLETIKQLKSRWKCLQASCNKQFDPNTVSMMVVACCVLHNICNSHGLPVVQMTQTEERLEAMKQKVANAPISRKQVEDPSGVQARAVLIERLWNERRVTPESCSNAKKRMSKKDRILESQPLPHPHQMVQPQVLHEDPKRSRLVMNNPYGLGVSVAPGWGHYPQH</sequence>
<evidence type="ECO:0000256" key="3">
    <source>
        <dbReference type="ARBA" id="ARBA00006958"/>
    </source>
</evidence>
<dbReference type="InterPro" id="IPR027806">
    <property type="entry name" value="HARBI1_dom"/>
</dbReference>
<keyword evidence="4" id="KW-0540">Nuclease</keyword>
<dbReference type="EMBL" id="CAKOGL010000006">
    <property type="protein sequence ID" value="CAH2087275.1"/>
    <property type="molecule type" value="Genomic_DNA"/>
</dbReference>
<feature type="compositionally biased region" description="Basic and acidic residues" evidence="8">
    <location>
        <begin position="33"/>
        <end position="57"/>
    </location>
</feature>
<keyword evidence="11" id="KW-1185">Reference proteome</keyword>
<name>A0AAU9TRW6_EUPED</name>
<feature type="region of interest" description="Disordered" evidence="8">
    <location>
        <begin position="28"/>
        <end position="57"/>
    </location>
</feature>
<reference evidence="10" key="1">
    <citation type="submission" date="2022-03" db="EMBL/GenBank/DDBJ databases">
        <authorList>
            <person name="Tunstrom K."/>
        </authorList>
    </citation>
    <scope>NUCLEOTIDE SEQUENCE</scope>
</reference>
<evidence type="ECO:0000313" key="10">
    <source>
        <dbReference type="EMBL" id="CAH2087275.1"/>
    </source>
</evidence>